<keyword evidence="2" id="KW-0560">Oxidoreductase</keyword>
<reference evidence="6 7" key="1">
    <citation type="submission" date="2016-08" db="EMBL/GenBank/DDBJ databases">
        <authorList>
            <consortium name="Lentinula edodes genome sequencing consortium"/>
            <person name="Sakamoto Y."/>
            <person name="Nakade K."/>
            <person name="Sato S."/>
            <person name="Yoshida Y."/>
            <person name="Miyazaki K."/>
            <person name="Natsume S."/>
            <person name="Konno N."/>
        </authorList>
    </citation>
    <scope>NUCLEOTIDE SEQUENCE [LARGE SCALE GENOMIC DNA]</scope>
    <source>
        <strain evidence="6 7">NBRC 111202</strain>
    </source>
</reference>
<evidence type="ECO:0000256" key="5">
    <source>
        <dbReference type="SAM" id="MobiDB-lite"/>
    </source>
</evidence>
<accession>A0A1Q3DZ05</accession>
<dbReference type="SUPFAM" id="SSF51905">
    <property type="entry name" value="FAD/NAD(P)-binding domain"/>
    <property type="match status" value="1"/>
</dbReference>
<dbReference type="GO" id="GO:0140907">
    <property type="term" value="F:flavin-dependent halogenase activity"/>
    <property type="evidence" value="ECO:0007669"/>
    <property type="project" value="UniProtKB-ARBA"/>
</dbReference>
<dbReference type="Gene3D" id="3.50.50.60">
    <property type="entry name" value="FAD/NAD(P)-binding domain"/>
    <property type="match status" value="1"/>
</dbReference>
<dbReference type="Proteomes" id="UP000188533">
    <property type="component" value="Unassembled WGS sequence"/>
</dbReference>
<comment type="catalytic activity">
    <reaction evidence="4">
        <text>melleolide F + FADH2 + chloride + O2 = 6'-chloromelleolide F + FAD + 2 H2O + H(+)</text>
        <dbReference type="Rhea" id="RHEA:67160"/>
        <dbReference type="ChEBI" id="CHEBI:15377"/>
        <dbReference type="ChEBI" id="CHEBI:15378"/>
        <dbReference type="ChEBI" id="CHEBI:15379"/>
        <dbReference type="ChEBI" id="CHEBI:17996"/>
        <dbReference type="ChEBI" id="CHEBI:57692"/>
        <dbReference type="ChEBI" id="CHEBI:58307"/>
        <dbReference type="ChEBI" id="CHEBI:167712"/>
        <dbReference type="ChEBI" id="CHEBI:167713"/>
    </reaction>
    <physiologicalReaction direction="left-to-right" evidence="4">
        <dbReference type="Rhea" id="RHEA:67161"/>
    </physiologicalReaction>
</comment>
<comment type="similarity">
    <text evidence="1">Belongs to the flavin-dependent halogenase family.</text>
</comment>
<sequence>MFRLGDISTFNRKENGQSSPGYIATTHSSSTSMFILPKTTFRDRAAANPNMTETEILNSGNVQTEPAAESDVTIVGGGVHGLIYAIHARKVHPEANLKISVFEKAPKPQWKIGESTLPHFAQWTKSAGMAAEYLLRFFGLHNGLEFFYLDRENPDTYTAFCNNGPPPFLAPGYQLQRSMSELVFTVFAQRLGVNVWHGHAADIQNTILSKDGDSVPIVRQSDKTKSVVSKSPLVVDGTGRFRQLASKAARVKRFENFNTDAFFGYFEALNEDAIPDELEGFEGGHTSHICFPEGWMYLIRMLSWHGSPMANLLDMINYVLDHAELGTPHDEMPSTYELAKMFDCKTKWIWSIGYATRDDTTYPADLASYGSSEGERRFNFITKKYKKLGDVMRHFALLPDYHGPGTSWYIRKQLSYQSQVVSGPGWVTIGDGIGFTNPLLSPGINAGMASSTFAADLTLASLKAKSEEERLAVWKKYDDYCDGAVPSLHLMNQFLYLTFMHPMLGPRVGFLWTIVIGHALPKYSLPRSAFTVDMKNFAEYATHWLWGSQVDDWVKVAEYTKAKLMPLNLDEPVPQEIVDDVINFSEKVKDEALAAGKYQGFPFRYEGELRNFGPKLEWDEKKYASQDRFHTQCRECRTWIPSRGDWRKCTACGVIRPFEDCEIQWNVPPDDYELSKFAMVAPNLKSVGKVLEDWVKNRDMNCHCNPMPMESGMGMMENDMSMENGMAKAM</sequence>
<organism evidence="6 7">
    <name type="scientific">Lentinula edodes</name>
    <name type="common">Shiitake mushroom</name>
    <name type="synonym">Lentinus edodes</name>
    <dbReference type="NCBI Taxonomy" id="5353"/>
    <lineage>
        <taxon>Eukaryota</taxon>
        <taxon>Fungi</taxon>
        <taxon>Dikarya</taxon>
        <taxon>Basidiomycota</taxon>
        <taxon>Agaricomycotina</taxon>
        <taxon>Agaricomycetes</taxon>
        <taxon>Agaricomycetidae</taxon>
        <taxon>Agaricales</taxon>
        <taxon>Marasmiineae</taxon>
        <taxon>Omphalotaceae</taxon>
        <taxon>Lentinula</taxon>
    </lineage>
</organism>
<evidence type="ECO:0000256" key="2">
    <source>
        <dbReference type="ARBA" id="ARBA00023002"/>
    </source>
</evidence>
<dbReference type="PANTHER" id="PTHR43747">
    <property type="entry name" value="FAD-BINDING PROTEIN"/>
    <property type="match status" value="1"/>
</dbReference>
<dbReference type="InterPro" id="IPR006905">
    <property type="entry name" value="Flavin_halogenase"/>
</dbReference>
<dbReference type="GO" id="GO:0004497">
    <property type="term" value="F:monooxygenase activity"/>
    <property type="evidence" value="ECO:0007669"/>
    <property type="project" value="UniProtKB-KW"/>
</dbReference>
<dbReference type="EMBL" id="BDGU01000024">
    <property type="protein sequence ID" value="GAW00094.1"/>
    <property type="molecule type" value="Genomic_DNA"/>
</dbReference>
<gene>
    <name evidence="6" type="ORF">LENED_001587</name>
</gene>
<evidence type="ECO:0000256" key="1">
    <source>
        <dbReference type="ARBA" id="ARBA00005706"/>
    </source>
</evidence>
<protein>
    <submittedName>
        <fullName evidence="6">Fad nad-binding domain-containing protein</fullName>
    </submittedName>
</protein>
<dbReference type="GO" id="GO:0044550">
    <property type="term" value="P:secondary metabolite biosynthetic process"/>
    <property type="evidence" value="ECO:0007669"/>
    <property type="project" value="UniProtKB-ARBA"/>
</dbReference>
<keyword evidence="7" id="KW-1185">Reference proteome</keyword>
<comment type="caution">
    <text evidence="6">The sequence shown here is derived from an EMBL/GenBank/DDBJ whole genome shotgun (WGS) entry which is preliminary data.</text>
</comment>
<dbReference type="AlphaFoldDB" id="A0A1Q3DZ05"/>
<evidence type="ECO:0000256" key="4">
    <source>
        <dbReference type="ARBA" id="ARBA00049364"/>
    </source>
</evidence>
<evidence type="ECO:0000313" key="7">
    <source>
        <dbReference type="Proteomes" id="UP000188533"/>
    </source>
</evidence>
<evidence type="ECO:0000313" key="6">
    <source>
        <dbReference type="EMBL" id="GAW00094.1"/>
    </source>
</evidence>
<dbReference type="InterPro" id="IPR050816">
    <property type="entry name" value="Flavin-dep_Halogenase_NPB"/>
</dbReference>
<keyword evidence="3" id="KW-0503">Monooxygenase</keyword>
<dbReference type="InterPro" id="IPR036188">
    <property type="entry name" value="FAD/NAD-bd_sf"/>
</dbReference>
<feature type="region of interest" description="Disordered" evidence="5">
    <location>
        <begin position="1"/>
        <end position="24"/>
    </location>
</feature>
<evidence type="ECO:0000256" key="3">
    <source>
        <dbReference type="ARBA" id="ARBA00023033"/>
    </source>
</evidence>
<dbReference type="STRING" id="5353.A0A1Q3DZ05"/>
<dbReference type="PANTHER" id="PTHR43747:SF5">
    <property type="entry name" value="FAD-BINDING DOMAIN-CONTAINING PROTEIN"/>
    <property type="match status" value="1"/>
</dbReference>
<name>A0A1Q3DZ05_LENED</name>
<proteinExistence type="inferred from homology"/>
<dbReference type="Pfam" id="PF04820">
    <property type="entry name" value="Trp_halogenase"/>
    <property type="match status" value="1"/>
</dbReference>
<reference evidence="6 7" key="2">
    <citation type="submission" date="2017-02" db="EMBL/GenBank/DDBJ databases">
        <title>A genome survey and senescence transcriptome analysis in Lentinula edodes.</title>
        <authorList>
            <person name="Sakamoto Y."/>
            <person name="Nakade K."/>
            <person name="Sato S."/>
            <person name="Yoshida Y."/>
            <person name="Miyazaki K."/>
            <person name="Natsume S."/>
            <person name="Konno N."/>
        </authorList>
    </citation>
    <scope>NUCLEOTIDE SEQUENCE [LARGE SCALE GENOMIC DNA]</scope>
    <source>
        <strain evidence="6 7">NBRC 111202</strain>
    </source>
</reference>